<keyword evidence="4 10" id="KW-0808">Transferase</keyword>
<keyword evidence="5 10" id="KW-0819">tRNA processing</keyword>
<comment type="caution">
    <text evidence="10">Lacks conserved residue(s) required for the propagation of feature annotation.</text>
</comment>
<evidence type="ECO:0000256" key="1">
    <source>
        <dbReference type="ARBA" id="ARBA00001946"/>
    </source>
</evidence>
<dbReference type="AlphaFoldDB" id="K2G3T8"/>
<comment type="similarity">
    <text evidence="3 10 13">Belongs to the IPP transferase family.</text>
</comment>
<evidence type="ECO:0000256" key="12">
    <source>
        <dbReference type="RuleBase" id="RU003784"/>
    </source>
</evidence>
<sequence>MFNKGILDDFIKKDSELPKAIIIYWPTACWKTSMSIDVAKYLDSEVISADSRQIYRKLNIGTWKIKEEEKMGIPHHMIDILDIDKDYSVSAYKNEVGGIISKLHASGRIPVICWWTGLYLDAIAFNFEIPEIKADWDYRDELEKIRLEKWNEHLWKMLEEADSDYAHEIEINNFRYVMRWLEVLRQTWVSKKELKKKLPPIYDILFMTPYDWDRARLYSRINDRIDEMFKDGLVEETKEILESGFSKTDFGLNTIWYKEVISYLEWEISLDECMNLVKQHNRNYAKRQLTWFRRYENWNSLNNHLMMQ</sequence>
<dbReference type="NCBIfam" id="TIGR00174">
    <property type="entry name" value="miaA"/>
    <property type="match status" value="1"/>
</dbReference>
<reference evidence="14" key="1">
    <citation type="journal article" date="2012" name="Science">
        <title>Fermentation, hydrogen, and sulfur metabolism in multiple uncultivated bacterial phyla.</title>
        <authorList>
            <person name="Wrighton K.C."/>
            <person name="Thomas B.C."/>
            <person name="Sharon I."/>
            <person name="Miller C.S."/>
            <person name="Castelle C.J."/>
            <person name="VerBerkmoes N.C."/>
            <person name="Wilkins M.J."/>
            <person name="Hettich R.L."/>
            <person name="Lipton M.S."/>
            <person name="Williams K.H."/>
            <person name="Long P.E."/>
            <person name="Banfield J.F."/>
        </authorList>
    </citation>
    <scope>NUCLEOTIDE SEQUENCE [LARGE SCALE GENOMIC DNA]</scope>
</reference>
<evidence type="ECO:0000256" key="3">
    <source>
        <dbReference type="ARBA" id="ARBA00005842"/>
    </source>
</evidence>
<protein>
    <recommendedName>
        <fullName evidence="10">tRNA dimethylallyltransferase</fullName>
        <ecNumber evidence="10">2.5.1.75</ecNumber>
    </recommendedName>
    <alternativeName>
        <fullName evidence="10">Dimethylallyl diphosphate:tRNA dimethylallyltransferase</fullName>
        <shortName evidence="10">DMAPP:tRNA dimethylallyltransferase</shortName>
        <shortName evidence="10">DMATase</shortName>
    </alternativeName>
    <alternativeName>
        <fullName evidence="10">Isopentenyl-diphosphate:tRNA isopentenyltransferase</fullName>
        <shortName evidence="10">IPP transferase</shortName>
        <shortName evidence="10">IPPT</shortName>
        <shortName evidence="10">IPTase</shortName>
    </alternativeName>
</protein>
<evidence type="ECO:0000256" key="11">
    <source>
        <dbReference type="RuleBase" id="RU003783"/>
    </source>
</evidence>
<proteinExistence type="inferred from homology"/>
<dbReference type="SUPFAM" id="SSF52540">
    <property type="entry name" value="P-loop containing nucleoside triphosphate hydrolases"/>
    <property type="match status" value="1"/>
</dbReference>
<dbReference type="InterPro" id="IPR018022">
    <property type="entry name" value="IPT"/>
</dbReference>
<evidence type="ECO:0000256" key="5">
    <source>
        <dbReference type="ARBA" id="ARBA00022694"/>
    </source>
</evidence>
<dbReference type="InterPro" id="IPR027417">
    <property type="entry name" value="P-loop_NTPase"/>
</dbReference>
<evidence type="ECO:0000256" key="2">
    <source>
        <dbReference type="ARBA" id="ARBA00003213"/>
    </source>
</evidence>
<keyword evidence="8 10" id="KW-0460">Magnesium</keyword>
<evidence type="ECO:0000313" key="14">
    <source>
        <dbReference type="EMBL" id="EKE29923.1"/>
    </source>
</evidence>
<feature type="site" description="Interaction with substrate tRNA" evidence="10">
    <location>
        <position position="139"/>
    </location>
</feature>
<evidence type="ECO:0000256" key="10">
    <source>
        <dbReference type="HAMAP-Rule" id="MF_00185"/>
    </source>
</evidence>
<dbReference type="InterPro" id="IPR039657">
    <property type="entry name" value="Dimethylallyltransferase"/>
</dbReference>
<dbReference type="GO" id="GO:0005524">
    <property type="term" value="F:ATP binding"/>
    <property type="evidence" value="ECO:0007669"/>
    <property type="project" value="UniProtKB-UniRule"/>
</dbReference>
<evidence type="ECO:0000256" key="6">
    <source>
        <dbReference type="ARBA" id="ARBA00022741"/>
    </source>
</evidence>
<evidence type="ECO:0000256" key="9">
    <source>
        <dbReference type="ARBA" id="ARBA00049563"/>
    </source>
</evidence>
<dbReference type="HAMAP" id="MF_00185">
    <property type="entry name" value="IPP_trans"/>
    <property type="match status" value="1"/>
</dbReference>
<evidence type="ECO:0000256" key="13">
    <source>
        <dbReference type="RuleBase" id="RU003785"/>
    </source>
</evidence>
<dbReference type="GO" id="GO:0006400">
    <property type="term" value="P:tRNA modification"/>
    <property type="evidence" value="ECO:0007669"/>
    <property type="project" value="TreeGrafter"/>
</dbReference>
<comment type="cofactor">
    <cofactor evidence="1 10">
        <name>Mg(2+)</name>
        <dbReference type="ChEBI" id="CHEBI:18420"/>
    </cofactor>
</comment>
<dbReference type="Gene3D" id="3.40.50.300">
    <property type="entry name" value="P-loop containing nucleotide triphosphate hydrolases"/>
    <property type="match status" value="1"/>
</dbReference>
<comment type="function">
    <text evidence="2 10 12">Catalyzes the transfer of a dimethylallyl group onto the adenine at position 37 in tRNAs that read codons beginning with uridine, leading to the formation of N6-(dimethylallyl)adenosine (i(6)A).</text>
</comment>
<evidence type="ECO:0000256" key="7">
    <source>
        <dbReference type="ARBA" id="ARBA00022840"/>
    </source>
</evidence>
<comment type="catalytic activity">
    <reaction evidence="9 10 11">
        <text>adenosine(37) in tRNA + dimethylallyl diphosphate = N(6)-dimethylallyladenosine(37) in tRNA + diphosphate</text>
        <dbReference type="Rhea" id="RHEA:26482"/>
        <dbReference type="Rhea" id="RHEA-COMP:10162"/>
        <dbReference type="Rhea" id="RHEA-COMP:10375"/>
        <dbReference type="ChEBI" id="CHEBI:33019"/>
        <dbReference type="ChEBI" id="CHEBI:57623"/>
        <dbReference type="ChEBI" id="CHEBI:74411"/>
        <dbReference type="ChEBI" id="CHEBI:74415"/>
        <dbReference type="EC" id="2.5.1.75"/>
    </reaction>
</comment>
<evidence type="ECO:0000256" key="4">
    <source>
        <dbReference type="ARBA" id="ARBA00022679"/>
    </source>
</evidence>
<dbReference type="EC" id="2.5.1.75" evidence="10"/>
<organism evidence="14">
    <name type="scientific">uncultured bacterium</name>
    <name type="common">gcode 4</name>
    <dbReference type="NCBI Taxonomy" id="1234023"/>
    <lineage>
        <taxon>Bacteria</taxon>
        <taxon>environmental samples</taxon>
    </lineage>
</organism>
<comment type="caution">
    <text evidence="14">The sequence shown here is derived from an EMBL/GenBank/DDBJ whole genome shotgun (WGS) entry which is preliminary data.</text>
</comment>
<gene>
    <name evidence="10" type="primary">miaA</name>
    <name evidence="14" type="ORF">ACD_2C00073G0011</name>
</gene>
<evidence type="ECO:0000256" key="8">
    <source>
        <dbReference type="ARBA" id="ARBA00022842"/>
    </source>
</evidence>
<accession>K2G3T8</accession>
<dbReference type="Gene3D" id="1.10.20.140">
    <property type="match status" value="1"/>
</dbReference>
<comment type="subunit">
    <text evidence="10">Monomer.</text>
</comment>
<dbReference type="PANTHER" id="PTHR11088">
    <property type="entry name" value="TRNA DIMETHYLALLYLTRANSFERASE"/>
    <property type="match status" value="1"/>
</dbReference>
<name>K2G3T8_9BACT</name>
<feature type="binding site" evidence="10">
    <location>
        <begin position="25"/>
        <end position="32"/>
    </location>
    <ligand>
        <name>ATP</name>
        <dbReference type="ChEBI" id="CHEBI:30616"/>
    </ligand>
</feature>
<dbReference type="PANTHER" id="PTHR11088:SF60">
    <property type="entry name" value="TRNA DIMETHYLALLYLTRANSFERASE"/>
    <property type="match status" value="1"/>
</dbReference>
<dbReference type="EMBL" id="AMFJ01000073">
    <property type="protein sequence ID" value="EKE29923.1"/>
    <property type="molecule type" value="Genomic_DNA"/>
</dbReference>
<keyword evidence="6 10" id="KW-0547">Nucleotide-binding</keyword>
<dbReference type="GO" id="GO:0052381">
    <property type="term" value="F:tRNA dimethylallyltransferase activity"/>
    <property type="evidence" value="ECO:0007669"/>
    <property type="project" value="UniProtKB-UniRule"/>
</dbReference>
<dbReference type="Pfam" id="PF01715">
    <property type="entry name" value="IPPT"/>
    <property type="match status" value="1"/>
</dbReference>
<feature type="site" description="Interaction with substrate tRNA" evidence="10">
    <location>
        <position position="116"/>
    </location>
</feature>
<feature type="region of interest" description="Interaction with substrate tRNA" evidence="10">
    <location>
        <begin position="50"/>
        <end position="53"/>
    </location>
</feature>
<keyword evidence="7 10" id="KW-0067">ATP-binding</keyword>